<evidence type="ECO:0000256" key="2">
    <source>
        <dbReference type="ARBA" id="ARBA00022692"/>
    </source>
</evidence>
<dbReference type="RefSeq" id="WP_112111857.1">
    <property type="nucleotide sequence ID" value="NZ_QLSZ01000001.1"/>
</dbReference>
<evidence type="ECO:0008006" key="8">
    <source>
        <dbReference type="Google" id="ProtNLM"/>
    </source>
</evidence>
<evidence type="ECO:0000313" key="7">
    <source>
        <dbReference type="Proteomes" id="UP000248840"/>
    </source>
</evidence>
<sequence>MITTNERTWATVMHLSVLSQYFIPFGNFIIPILIWSTKKSESEFIDFNGKQVVNFQLSIFLYSLLFALIAIPICIYLMWTNVSFRSAISHWDFETHQFTICHFSGMIWVALGATVFFVILKVIEILMVLNAAVQANQDEYYKYPFTIPFFK</sequence>
<keyword evidence="7" id="KW-1185">Reference proteome</keyword>
<evidence type="ECO:0000256" key="3">
    <source>
        <dbReference type="ARBA" id="ARBA00022989"/>
    </source>
</evidence>
<feature type="transmembrane region" description="Helical" evidence="5">
    <location>
        <begin position="12"/>
        <end position="35"/>
    </location>
</feature>
<dbReference type="OrthoDB" id="9808930at2"/>
<evidence type="ECO:0000256" key="4">
    <source>
        <dbReference type="ARBA" id="ARBA00023136"/>
    </source>
</evidence>
<keyword evidence="2 5" id="KW-0812">Transmembrane</keyword>
<dbReference type="EMBL" id="QLSZ01000001">
    <property type="protein sequence ID" value="RAR75483.1"/>
    <property type="molecule type" value="Genomic_DNA"/>
</dbReference>
<evidence type="ECO:0000313" key="6">
    <source>
        <dbReference type="EMBL" id="RAR75483.1"/>
    </source>
</evidence>
<comment type="caution">
    <text evidence="6">The sequence shown here is derived from an EMBL/GenBank/DDBJ whole genome shotgun (WGS) entry which is preliminary data.</text>
</comment>
<gene>
    <name evidence="6" type="ORF">CLV55_101180</name>
</gene>
<dbReference type="InterPro" id="IPR019109">
    <property type="entry name" value="MamF_MmsF"/>
</dbReference>
<organism evidence="6 7">
    <name type="scientific">Flavobacterium aciduliphilum</name>
    <dbReference type="NCBI Taxonomy" id="1101402"/>
    <lineage>
        <taxon>Bacteria</taxon>
        <taxon>Pseudomonadati</taxon>
        <taxon>Bacteroidota</taxon>
        <taxon>Flavobacteriia</taxon>
        <taxon>Flavobacteriales</taxon>
        <taxon>Flavobacteriaceae</taxon>
        <taxon>Flavobacterium</taxon>
    </lineage>
</organism>
<keyword evidence="3 5" id="KW-1133">Transmembrane helix</keyword>
<protein>
    <recommendedName>
        <fullName evidence="8">Tic20 family protein</fullName>
    </recommendedName>
</protein>
<feature type="transmembrane region" description="Helical" evidence="5">
    <location>
        <begin position="100"/>
        <end position="120"/>
    </location>
</feature>
<feature type="transmembrane region" description="Helical" evidence="5">
    <location>
        <begin position="55"/>
        <end position="79"/>
    </location>
</feature>
<keyword evidence="4 5" id="KW-0472">Membrane</keyword>
<reference evidence="6 7" key="1">
    <citation type="submission" date="2018-06" db="EMBL/GenBank/DDBJ databases">
        <title>Genomic Encyclopedia of Archaeal and Bacterial Type Strains, Phase II (KMG-II): from individual species to whole genera.</title>
        <authorList>
            <person name="Goeker M."/>
        </authorList>
    </citation>
    <scope>NUCLEOTIDE SEQUENCE [LARGE SCALE GENOMIC DNA]</scope>
    <source>
        <strain evidence="6 7">DSM 25663</strain>
    </source>
</reference>
<dbReference type="AlphaFoldDB" id="A0A328YQR8"/>
<proteinExistence type="predicted"/>
<name>A0A328YQR8_9FLAO</name>
<comment type="subcellular location">
    <subcellularLocation>
        <location evidence="1">Membrane</location>
        <topology evidence="1">Multi-pass membrane protein</topology>
    </subcellularLocation>
</comment>
<accession>A0A328YQR8</accession>
<dbReference type="Proteomes" id="UP000248840">
    <property type="component" value="Unassembled WGS sequence"/>
</dbReference>
<evidence type="ECO:0000256" key="5">
    <source>
        <dbReference type="SAM" id="Phobius"/>
    </source>
</evidence>
<dbReference type="Pfam" id="PF09685">
    <property type="entry name" value="MamF_MmsF"/>
    <property type="match status" value="1"/>
</dbReference>
<evidence type="ECO:0000256" key="1">
    <source>
        <dbReference type="ARBA" id="ARBA00004141"/>
    </source>
</evidence>